<evidence type="ECO:0000313" key="5">
    <source>
        <dbReference type="EMBL" id="TGN17499.1"/>
    </source>
</evidence>
<evidence type="ECO:0000313" key="6">
    <source>
        <dbReference type="Proteomes" id="UP000298058"/>
    </source>
</evidence>
<organism evidence="5 6">
    <name type="scientific">Leptospira idonii</name>
    <dbReference type="NCBI Taxonomy" id="1193500"/>
    <lineage>
        <taxon>Bacteria</taxon>
        <taxon>Pseudomonadati</taxon>
        <taxon>Spirochaetota</taxon>
        <taxon>Spirochaetia</taxon>
        <taxon>Leptospirales</taxon>
        <taxon>Leptospiraceae</taxon>
        <taxon>Leptospira</taxon>
    </lineage>
</organism>
<keyword evidence="2" id="KW-0547">Nucleotide-binding</keyword>
<evidence type="ECO:0000256" key="1">
    <source>
        <dbReference type="ARBA" id="ARBA00006914"/>
    </source>
</evidence>
<dbReference type="InterPro" id="IPR003959">
    <property type="entry name" value="ATPase_AAA_core"/>
</dbReference>
<reference evidence="5" key="1">
    <citation type="journal article" date="2019" name="PLoS Negl. Trop. Dis.">
        <title>Revisiting the worldwide diversity of Leptospira species in the environment.</title>
        <authorList>
            <person name="Vincent A.T."/>
            <person name="Schiettekatte O."/>
            <person name="Bourhy P."/>
            <person name="Veyrier F.J."/>
            <person name="Picardeau M."/>
        </authorList>
    </citation>
    <scope>NUCLEOTIDE SEQUENCE [LARGE SCALE GENOMIC DNA]</scope>
    <source>
        <strain evidence="5">201300427</strain>
    </source>
</reference>
<dbReference type="InterPro" id="IPR050221">
    <property type="entry name" value="26S_Proteasome_ATPase"/>
</dbReference>
<evidence type="ECO:0000256" key="3">
    <source>
        <dbReference type="ARBA" id="ARBA00022840"/>
    </source>
</evidence>
<dbReference type="RefSeq" id="WP_135761805.1">
    <property type="nucleotide sequence ID" value="NZ_RQHW01000070.1"/>
</dbReference>
<dbReference type="InterPro" id="IPR003593">
    <property type="entry name" value="AAA+_ATPase"/>
</dbReference>
<dbReference type="PANTHER" id="PTHR23073">
    <property type="entry name" value="26S PROTEASOME REGULATORY SUBUNIT"/>
    <property type="match status" value="1"/>
</dbReference>
<dbReference type="GO" id="GO:0005524">
    <property type="term" value="F:ATP binding"/>
    <property type="evidence" value="ECO:0007669"/>
    <property type="project" value="UniProtKB-KW"/>
</dbReference>
<name>A0A4R9LW41_9LEPT</name>
<dbReference type="CDD" id="cd19481">
    <property type="entry name" value="RecA-like_protease"/>
    <property type="match status" value="1"/>
</dbReference>
<evidence type="ECO:0000256" key="2">
    <source>
        <dbReference type="ARBA" id="ARBA00022741"/>
    </source>
</evidence>
<dbReference type="AlphaFoldDB" id="A0A4R9LW41"/>
<keyword evidence="3 5" id="KW-0067">ATP-binding</keyword>
<dbReference type="GO" id="GO:0016887">
    <property type="term" value="F:ATP hydrolysis activity"/>
    <property type="evidence" value="ECO:0007669"/>
    <property type="project" value="InterPro"/>
</dbReference>
<dbReference type="Gene3D" id="1.10.8.60">
    <property type="match status" value="1"/>
</dbReference>
<dbReference type="Gene3D" id="3.40.50.300">
    <property type="entry name" value="P-loop containing nucleotide triphosphate hydrolases"/>
    <property type="match status" value="1"/>
</dbReference>
<dbReference type="Proteomes" id="UP000298058">
    <property type="component" value="Unassembled WGS sequence"/>
</dbReference>
<sequence>MPTAKHLRSMFQSASNGDTESFKRVAEEIIKEERAKQHHLLANDLERILYGKQTDVNNLKILNHNVPLDKERGLPLLSVMMPSRSIDDIILSDENRSLIDEILLEQNRKDVLVTYGLKPVDKILFYGPPGCGKTITAEALAYELELPLAILRIDSIVSSYLGETSSNLRSIFDYIKNNRFVVLFDEFDALGRERADISEHGEIKRVVNALLQMFDGYRGDSILIAATNHESNLDTAVWRRFEEVLSFTLPNLEQIKKLLELKLKGVRRNLLVEIGELANRLKGLSHADIERIIRRAIKDMILQGKEFLEDRQIESSLSREEARKRRLQENT</sequence>
<dbReference type="SUPFAM" id="SSF52540">
    <property type="entry name" value="P-loop containing nucleoside triphosphate hydrolases"/>
    <property type="match status" value="1"/>
</dbReference>
<proteinExistence type="inferred from homology"/>
<dbReference type="InterPro" id="IPR027417">
    <property type="entry name" value="P-loop_NTPase"/>
</dbReference>
<dbReference type="SMART" id="SM00382">
    <property type="entry name" value="AAA"/>
    <property type="match status" value="1"/>
</dbReference>
<dbReference type="EMBL" id="RQHW01000070">
    <property type="protein sequence ID" value="TGN17499.1"/>
    <property type="molecule type" value="Genomic_DNA"/>
</dbReference>
<evidence type="ECO:0000259" key="4">
    <source>
        <dbReference type="SMART" id="SM00382"/>
    </source>
</evidence>
<feature type="domain" description="AAA+ ATPase" evidence="4">
    <location>
        <begin position="119"/>
        <end position="251"/>
    </location>
</feature>
<comment type="similarity">
    <text evidence="1">Belongs to the AAA ATPase family.</text>
</comment>
<dbReference type="OrthoDB" id="9806903at2"/>
<dbReference type="Pfam" id="PF00004">
    <property type="entry name" value="AAA"/>
    <property type="match status" value="1"/>
</dbReference>
<comment type="caution">
    <text evidence="5">The sequence shown here is derived from an EMBL/GenBank/DDBJ whole genome shotgun (WGS) entry which is preliminary data.</text>
</comment>
<keyword evidence="6" id="KW-1185">Reference proteome</keyword>
<protein>
    <submittedName>
        <fullName evidence="5">ATP-binding protein</fullName>
    </submittedName>
</protein>
<gene>
    <name evidence="5" type="ORF">EHS15_17070</name>
</gene>
<accession>A0A4R9LW41</accession>